<dbReference type="SUPFAM" id="SSF46785">
    <property type="entry name" value="Winged helix' DNA-binding domain"/>
    <property type="match status" value="1"/>
</dbReference>
<dbReference type="EMBL" id="BAAAQM010000061">
    <property type="protein sequence ID" value="GAA1998110.1"/>
    <property type="molecule type" value="Genomic_DNA"/>
</dbReference>
<keyword evidence="1" id="KW-0805">Transcription regulation</keyword>
<dbReference type="Gene3D" id="1.10.10.10">
    <property type="entry name" value="Winged helix-like DNA-binding domain superfamily/Winged helix DNA-binding domain"/>
    <property type="match status" value="1"/>
</dbReference>
<keyword evidence="2" id="KW-0238">DNA-binding</keyword>
<reference evidence="6" key="1">
    <citation type="journal article" date="2019" name="Int. J. Syst. Evol. Microbiol.">
        <title>The Global Catalogue of Microorganisms (GCM) 10K type strain sequencing project: providing services to taxonomists for standard genome sequencing and annotation.</title>
        <authorList>
            <consortium name="The Broad Institute Genomics Platform"/>
            <consortium name="The Broad Institute Genome Sequencing Center for Infectious Disease"/>
            <person name="Wu L."/>
            <person name="Ma J."/>
        </authorList>
    </citation>
    <scope>NUCLEOTIDE SEQUENCE [LARGE SCALE GENOMIC DNA]</scope>
    <source>
        <strain evidence="6">JCM 16013</strain>
    </source>
</reference>
<sequence length="135" mass="14942">MTDVETTTLGPPSVCQEAGAENQMVRDLLGRIGDKWSLMIIGALHKGPLRFSALQQVVGGISQRMLTLNLRQLQRDGLLTRTVYPEVPPRVEYELTELAHGLLAPVLQLVNWVADNADLVRKHREIYDAEQGGTA</sequence>
<evidence type="ECO:0000313" key="6">
    <source>
        <dbReference type="Proteomes" id="UP001499854"/>
    </source>
</evidence>
<name>A0ABP5EJF0_9ACTN</name>
<dbReference type="InterPro" id="IPR036388">
    <property type="entry name" value="WH-like_DNA-bd_sf"/>
</dbReference>
<gene>
    <name evidence="5" type="ORF">GCM10009838_74270</name>
</gene>
<organism evidence="5 6">
    <name type="scientific">Catenulispora subtropica</name>
    <dbReference type="NCBI Taxonomy" id="450798"/>
    <lineage>
        <taxon>Bacteria</taxon>
        <taxon>Bacillati</taxon>
        <taxon>Actinomycetota</taxon>
        <taxon>Actinomycetes</taxon>
        <taxon>Catenulisporales</taxon>
        <taxon>Catenulisporaceae</taxon>
        <taxon>Catenulispora</taxon>
    </lineage>
</organism>
<evidence type="ECO:0000256" key="2">
    <source>
        <dbReference type="ARBA" id="ARBA00023125"/>
    </source>
</evidence>
<dbReference type="InterPro" id="IPR036390">
    <property type="entry name" value="WH_DNA-bd_sf"/>
</dbReference>
<keyword evidence="3" id="KW-0804">Transcription</keyword>
<dbReference type="PANTHER" id="PTHR33204:SF39">
    <property type="entry name" value="TRANSCRIPTIONAL REGULATORY PROTEIN"/>
    <property type="match status" value="1"/>
</dbReference>
<evidence type="ECO:0000313" key="5">
    <source>
        <dbReference type="EMBL" id="GAA1998110.1"/>
    </source>
</evidence>
<proteinExistence type="predicted"/>
<comment type="caution">
    <text evidence="5">The sequence shown here is derived from an EMBL/GenBank/DDBJ whole genome shotgun (WGS) entry which is preliminary data.</text>
</comment>
<keyword evidence="6" id="KW-1185">Reference proteome</keyword>
<evidence type="ECO:0000256" key="1">
    <source>
        <dbReference type="ARBA" id="ARBA00023015"/>
    </source>
</evidence>
<dbReference type="Proteomes" id="UP001499854">
    <property type="component" value="Unassembled WGS sequence"/>
</dbReference>
<evidence type="ECO:0000256" key="3">
    <source>
        <dbReference type="ARBA" id="ARBA00023163"/>
    </source>
</evidence>
<evidence type="ECO:0000259" key="4">
    <source>
        <dbReference type="PROSITE" id="PS51118"/>
    </source>
</evidence>
<feature type="domain" description="HTH hxlR-type" evidence="4">
    <location>
        <begin position="15"/>
        <end position="121"/>
    </location>
</feature>
<accession>A0ABP5EJF0</accession>
<protein>
    <submittedName>
        <fullName evidence="5">Helix-turn-helix domain-containing protein</fullName>
    </submittedName>
</protein>
<dbReference type="PANTHER" id="PTHR33204">
    <property type="entry name" value="TRANSCRIPTIONAL REGULATOR, MARR FAMILY"/>
    <property type="match status" value="1"/>
</dbReference>
<dbReference type="Pfam" id="PF01638">
    <property type="entry name" value="HxlR"/>
    <property type="match status" value="1"/>
</dbReference>
<dbReference type="InterPro" id="IPR002577">
    <property type="entry name" value="HTH_HxlR"/>
</dbReference>
<dbReference type="PROSITE" id="PS51118">
    <property type="entry name" value="HTH_HXLR"/>
    <property type="match status" value="1"/>
</dbReference>